<reference evidence="1 2" key="1">
    <citation type="submission" date="2019-05" db="EMBL/GenBank/DDBJ databases">
        <title>Another draft genome of Portunus trituberculatus and its Hox gene families provides insights of decapod evolution.</title>
        <authorList>
            <person name="Jeong J.-H."/>
            <person name="Song I."/>
            <person name="Kim S."/>
            <person name="Choi T."/>
            <person name="Kim D."/>
            <person name="Ryu S."/>
            <person name="Kim W."/>
        </authorList>
    </citation>
    <scope>NUCLEOTIDE SEQUENCE [LARGE SCALE GENOMIC DNA]</scope>
    <source>
        <tissue evidence="1">Muscle</tissue>
    </source>
</reference>
<proteinExistence type="predicted"/>
<sequence length="66" mass="7486">MMSLLQSIWSAEEGVLDLTGTDENQCYTSLSYERISRPVIVRKECSVRPHCARCNARNSAELYCIS</sequence>
<accession>A0A5B7IPI1</accession>
<dbReference type="Proteomes" id="UP000324222">
    <property type="component" value="Unassembled WGS sequence"/>
</dbReference>
<protein>
    <submittedName>
        <fullName evidence="1">Uncharacterized protein</fullName>
    </submittedName>
</protein>
<keyword evidence="2" id="KW-1185">Reference proteome</keyword>
<dbReference type="EMBL" id="VSRR010065394">
    <property type="protein sequence ID" value="MPC84405.1"/>
    <property type="molecule type" value="Genomic_DNA"/>
</dbReference>
<evidence type="ECO:0000313" key="1">
    <source>
        <dbReference type="EMBL" id="MPC84405.1"/>
    </source>
</evidence>
<comment type="caution">
    <text evidence="1">The sequence shown here is derived from an EMBL/GenBank/DDBJ whole genome shotgun (WGS) entry which is preliminary data.</text>
</comment>
<organism evidence="1 2">
    <name type="scientific">Portunus trituberculatus</name>
    <name type="common">Swimming crab</name>
    <name type="synonym">Neptunus trituberculatus</name>
    <dbReference type="NCBI Taxonomy" id="210409"/>
    <lineage>
        <taxon>Eukaryota</taxon>
        <taxon>Metazoa</taxon>
        <taxon>Ecdysozoa</taxon>
        <taxon>Arthropoda</taxon>
        <taxon>Crustacea</taxon>
        <taxon>Multicrustacea</taxon>
        <taxon>Malacostraca</taxon>
        <taxon>Eumalacostraca</taxon>
        <taxon>Eucarida</taxon>
        <taxon>Decapoda</taxon>
        <taxon>Pleocyemata</taxon>
        <taxon>Brachyura</taxon>
        <taxon>Eubrachyura</taxon>
        <taxon>Portunoidea</taxon>
        <taxon>Portunidae</taxon>
        <taxon>Portuninae</taxon>
        <taxon>Portunus</taxon>
    </lineage>
</organism>
<evidence type="ECO:0000313" key="2">
    <source>
        <dbReference type="Proteomes" id="UP000324222"/>
    </source>
</evidence>
<name>A0A5B7IPI1_PORTR</name>
<gene>
    <name evidence="1" type="ORF">E2C01_079143</name>
</gene>
<dbReference type="AlphaFoldDB" id="A0A5B7IPI1"/>